<evidence type="ECO:0000313" key="4">
    <source>
        <dbReference type="Proteomes" id="UP000765509"/>
    </source>
</evidence>
<dbReference type="EMBL" id="AVOT02022779">
    <property type="protein sequence ID" value="MBW0512404.1"/>
    <property type="molecule type" value="Genomic_DNA"/>
</dbReference>
<evidence type="ECO:0000256" key="2">
    <source>
        <dbReference type="SAM" id="SignalP"/>
    </source>
</evidence>
<dbReference type="Proteomes" id="UP000765509">
    <property type="component" value="Unassembled WGS sequence"/>
</dbReference>
<gene>
    <name evidence="3" type="ORF">O181_052119</name>
</gene>
<keyword evidence="4" id="KW-1185">Reference proteome</keyword>
<keyword evidence="2" id="KW-0732">Signal</keyword>
<accession>A0A9Q3E018</accession>
<evidence type="ECO:0000256" key="1">
    <source>
        <dbReference type="SAM" id="MobiDB-lite"/>
    </source>
</evidence>
<sequence>MAFLGRLGPLWLLWPLGHNHGPWSVGQLGPFWPNPMRPKGGSQVGPKPHLGPPEPILATNSLGPNLAKNPLDTKMAIEPVGPIFGHGPLFQPWPLATTIPAQQALP</sequence>
<feature type="signal peptide" evidence="2">
    <location>
        <begin position="1"/>
        <end position="19"/>
    </location>
</feature>
<dbReference type="AlphaFoldDB" id="A0A9Q3E018"/>
<protein>
    <submittedName>
        <fullName evidence="3">Uncharacterized protein</fullName>
    </submittedName>
</protein>
<proteinExistence type="predicted"/>
<name>A0A9Q3E018_9BASI</name>
<evidence type="ECO:0000313" key="3">
    <source>
        <dbReference type="EMBL" id="MBW0512404.1"/>
    </source>
</evidence>
<comment type="caution">
    <text evidence="3">The sequence shown here is derived from an EMBL/GenBank/DDBJ whole genome shotgun (WGS) entry which is preliminary data.</text>
</comment>
<feature type="chain" id="PRO_5040141352" evidence="2">
    <location>
        <begin position="20"/>
        <end position="106"/>
    </location>
</feature>
<reference evidence="3" key="1">
    <citation type="submission" date="2021-03" db="EMBL/GenBank/DDBJ databases">
        <title>Draft genome sequence of rust myrtle Austropuccinia psidii MF-1, a brazilian biotype.</title>
        <authorList>
            <person name="Quecine M.C."/>
            <person name="Pachon D.M.R."/>
            <person name="Bonatelli M.L."/>
            <person name="Correr F.H."/>
            <person name="Franceschini L.M."/>
            <person name="Leite T.F."/>
            <person name="Margarido G.R.A."/>
            <person name="Almeida C.A."/>
            <person name="Ferrarezi J.A."/>
            <person name="Labate C.A."/>
        </authorList>
    </citation>
    <scope>NUCLEOTIDE SEQUENCE</scope>
    <source>
        <strain evidence="3">MF-1</strain>
    </source>
</reference>
<feature type="region of interest" description="Disordered" evidence="1">
    <location>
        <begin position="34"/>
        <end position="64"/>
    </location>
</feature>
<organism evidence="3 4">
    <name type="scientific">Austropuccinia psidii MF-1</name>
    <dbReference type="NCBI Taxonomy" id="1389203"/>
    <lineage>
        <taxon>Eukaryota</taxon>
        <taxon>Fungi</taxon>
        <taxon>Dikarya</taxon>
        <taxon>Basidiomycota</taxon>
        <taxon>Pucciniomycotina</taxon>
        <taxon>Pucciniomycetes</taxon>
        <taxon>Pucciniales</taxon>
        <taxon>Sphaerophragmiaceae</taxon>
        <taxon>Austropuccinia</taxon>
    </lineage>
</organism>